<evidence type="ECO:0000256" key="8">
    <source>
        <dbReference type="SAM" id="MobiDB-lite"/>
    </source>
</evidence>
<evidence type="ECO:0000313" key="10">
    <source>
        <dbReference type="EMBL" id="GCC25750.1"/>
    </source>
</evidence>
<comment type="caution">
    <text evidence="10">The sequence shown here is derived from an EMBL/GenBank/DDBJ whole genome shotgun (WGS) entry which is preliminary data.</text>
</comment>
<feature type="compositionally biased region" description="Polar residues" evidence="8">
    <location>
        <begin position="24"/>
        <end position="34"/>
    </location>
</feature>
<dbReference type="InterPro" id="IPR000719">
    <property type="entry name" value="Prot_kinase_dom"/>
</dbReference>
<accession>A0A401S5T9</accession>
<evidence type="ECO:0000256" key="7">
    <source>
        <dbReference type="PROSITE-ProRule" id="PRU10141"/>
    </source>
</evidence>
<sequence>MYEGGSLDSQNKSGSVGQVRKPTGASQNSSANNLSTMENKLNLLNEKVDRIVNFQGQVLKKLEDMSQGMGDLEKNIEILKTLKDCDGMVDNKSDIKYLQNIDCLSHPQMKLLFMELFKMVTTVHQDTTIQKEKLDGIEKLVSAVDKAIHFVSEVFKNSNIVQFILKGTVPWKKGSLIESSEGNNKADEKGAKPKHGYSNRGVMPVLPTEKVSSEETATKQLVPASCEGQKEPHKKHKVQQKPKEDMQATILQKTTKDKEPAQDENVCKLSKPSVTQEKGLKNIKIQTSQRGEKSAESCQNKAENKCKSDTGSKLKDSKELQKASNESENITELNVLAKKEPDSTEITNKEQDQKGSVEKPEDHIIIDDSPSPPAPFSHRIVTTKKILVTSSYTVHYNEVLGGGRFGQVLKCAETSTGLELAAKIVKVKGPKDRVNSLLKITFVGGGELFDRIIDENYNLTELDTIIFVKQICEGVQYLHQQYVLHLDLKPENILCVNNTGNQIKIIDFGLARRYKPREKLKVHFGTPEFLAPEVVNYDYVSFPTDMWSVGVIAYMLVSGLSPFLGDHDTETMNNIINANWEFDAEGFESVSEEAKDFVSNLLVKEKSNRFSAGQCLKHSWLNNLLEKAKKCRVRLKSQVMLRKYITQRLWKKNYYAVAAVNRLRKLNQQKNA</sequence>
<dbReference type="GO" id="GO:0035556">
    <property type="term" value="P:intracellular signal transduction"/>
    <property type="evidence" value="ECO:0007669"/>
    <property type="project" value="TreeGrafter"/>
</dbReference>
<feature type="region of interest" description="Disordered" evidence="8">
    <location>
        <begin position="1"/>
        <end position="34"/>
    </location>
</feature>
<dbReference type="SMART" id="SM00220">
    <property type="entry name" value="S_TKc"/>
    <property type="match status" value="1"/>
</dbReference>
<comment type="similarity">
    <text evidence="1">Belongs to the protein kinase superfamily. CAMK Ser/Thr protein kinase family.</text>
</comment>
<evidence type="ECO:0000256" key="1">
    <source>
        <dbReference type="ARBA" id="ARBA00006692"/>
    </source>
</evidence>
<dbReference type="AlphaFoldDB" id="A0A401S5T9"/>
<dbReference type="Pfam" id="PF00069">
    <property type="entry name" value="Pkinase"/>
    <property type="match status" value="1"/>
</dbReference>
<feature type="compositionally biased region" description="Polar residues" evidence="8">
    <location>
        <begin position="7"/>
        <end position="16"/>
    </location>
</feature>
<feature type="domain" description="Protein kinase" evidence="9">
    <location>
        <begin position="343"/>
        <end position="621"/>
    </location>
</feature>
<dbReference type="PROSITE" id="PS50011">
    <property type="entry name" value="PROTEIN_KINASE_DOM"/>
    <property type="match status" value="1"/>
</dbReference>
<dbReference type="Gene3D" id="3.30.200.20">
    <property type="entry name" value="Phosphorylase Kinase, domain 1"/>
    <property type="match status" value="1"/>
</dbReference>
<dbReference type="STRING" id="137246.A0A401S5T9"/>
<dbReference type="Proteomes" id="UP000287033">
    <property type="component" value="Unassembled WGS sequence"/>
</dbReference>
<keyword evidence="3" id="KW-0808">Transferase</keyword>
<feature type="compositionally biased region" description="Basic and acidic residues" evidence="8">
    <location>
        <begin position="337"/>
        <end position="366"/>
    </location>
</feature>
<protein>
    <recommendedName>
        <fullName evidence="9">Protein kinase domain-containing protein</fullName>
    </recommendedName>
</protein>
<dbReference type="FunFam" id="1.10.510.10:FF:000135">
    <property type="entry name" value="Putative myosin light chain kinase 3"/>
    <property type="match status" value="1"/>
</dbReference>
<dbReference type="SUPFAM" id="SSF56112">
    <property type="entry name" value="Protein kinase-like (PK-like)"/>
    <property type="match status" value="1"/>
</dbReference>
<feature type="compositionally biased region" description="Polar residues" evidence="8">
    <location>
        <begin position="322"/>
        <end position="332"/>
    </location>
</feature>
<dbReference type="InterPro" id="IPR017441">
    <property type="entry name" value="Protein_kinase_ATP_BS"/>
</dbReference>
<dbReference type="OMA" id="HERETSH"/>
<gene>
    <name evidence="10" type="ORF">chiPu_0004161</name>
</gene>
<dbReference type="GO" id="GO:0043065">
    <property type="term" value="P:positive regulation of apoptotic process"/>
    <property type="evidence" value="ECO:0007669"/>
    <property type="project" value="TreeGrafter"/>
</dbReference>
<dbReference type="GO" id="GO:0005524">
    <property type="term" value="F:ATP binding"/>
    <property type="evidence" value="ECO:0007669"/>
    <property type="project" value="UniProtKB-UniRule"/>
</dbReference>
<evidence type="ECO:0000256" key="6">
    <source>
        <dbReference type="ARBA" id="ARBA00022840"/>
    </source>
</evidence>
<dbReference type="GO" id="GO:0004674">
    <property type="term" value="F:protein serine/threonine kinase activity"/>
    <property type="evidence" value="ECO:0007669"/>
    <property type="project" value="UniProtKB-KW"/>
</dbReference>
<feature type="compositionally biased region" description="Basic and acidic residues" evidence="8">
    <location>
        <begin position="302"/>
        <end position="321"/>
    </location>
</feature>
<dbReference type="Gene3D" id="1.10.510.10">
    <property type="entry name" value="Transferase(Phosphotransferase) domain 1"/>
    <property type="match status" value="1"/>
</dbReference>
<keyword evidence="11" id="KW-1185">Reference proteome</keyword>
<evidence type="ECO:0000313" key="11">
    <source>
        <dbReference type="Proteomes" id="UP000287033"/>
    </source>
</evidence>
<dbReference type="EMBL" id="BEZZ01000097">
    <property type="protein sequence ID" value="GCC25750.1"/>
    <property type="molecule type" value="Genomic_DNA"/>
</dbReference>
<dbReference type="InterPro" id="IPR008271">
    <property type="entry name" value="Ser/Thr_kinase_AS"/>
</dbReference>
<dbReference type="PANTHER" id="PTHR24342:SF20">
    <property type="entry name" value="MYOSIN LIGHT CHAIN KINASE, SMOOTH MUSCLE"/>
    <property type="match status" value="1"/>
</dbReference>
<dbReference type="InterPro" id="IPR011009">
    <property type="entry name" value="Kinase-like_dom_sf"/>
</dbReference>
<organism evidence="10 11">
    <name type="scientific">Chiloscyllium punctatum</name>
    <name type="common">Brownbanded bambooshark</name>
    <name type="synonym">Hemiscyllium punctatum</name>
    <dbReference type="NCBI Taxonomy" id="137246"/>
    <lineage>
        <taxon>Eukaryota</taxon>
        <taxon>Metazoa</taxon>
        <taxon>Chordata</taxon>
        <taxon>Craniata</taxon>
        <taxon>Vertebrata</taxon>
        <taxon>Chondrichthyes</taxon>
        <taxon>Elasmobranchii</taxon>
        <taxon>Galeomorphii</taxon>
        <taxon>Galeoidea</taxon>
        <taxon>Orectolobiformes</taxon>
        <taxon>Hemiscylliidae</taxon>
        <taxon>Chiloscyllium</taxon>
    </lineage>
</organism>
<feature type="region of interest" description="Disordered" evidence="8">
    <location>
        <begin position="178"/>
        <end position="377"/>
    </location>
</feature>
<dbReference type="PROSITE" id="PS00107">
    <property type="entry name" value="PROTEIN_KINASE_ATP"/>
    <property type="match status" value="1"/>
</dbReference>
<keyword evidence="2" id="KW-0723">Serine/threonine-protein kinase</keyword>
<keyword evidence="5" id="KW-0418">Kinase</keyword>
<reference evidence="10 11" key="1">
    <citation type="journal article" date="2018" name="Nat. Ecol. Evol.">
        <title>Shark genomes provide insights into elasmobranch evolution and the origin of vertebrates.</title>
        <authorList>
            <person name="Hara Y"/>
            <person name="Yamaguchi K"/>
            <person name="Onimaru K"/>
            <person name="Kadota M"/>
            <person name="Koyanagi M"/>
            <person name="Keeley SD"/>
            <person name="Tatsumi K"/>
            <person name="Tanaka K"/>
            <person name="Motone F"/>
            <person name="Kageyama Y"/>
            <person name="Nozu R"/>
            <person name="Adachi N"/>
            <person name="Nishimura O"/>
            <person name="Nakagawa R"/>
            <person name="Tanegashima C"/>
            <person name="Kiyatake I"/>
            <person name="Matsumoto R"/>
            <person name="Murakumo K"/>
            <person name="Nishida K"/>
            <person name="Terakita A"/>
            <person name="Kuratani S"/>
            <person name="Sato K"/>
            <person name="Hyodo S Kuraku.S."/>
        </authorList>
    </citation>
    <scope>NUCLEOTIDE SEQUENCE [LARGE SCALE GENOMIC DNA]</scope>
</reference>
<proteinExistence type="inferred from homology"/>
<evidence type="ECO:0000256" key="4">
    <source>
        <dbReference type="ARBA" id="ARBA00022741"/>
    </source>
</evidence>
<evidence type="ECO:0000256" key="2">
    <source>
        <dbReference type="ARBA" id="ARBA00022527"/>
    </source>
</evidence>
<evidence type="ECO:0000256" key="5">
    <source>
        <dbReference type="ARBA" id="ARBA00022777"/>
    </source>
</evidence>
<keyword evidence="6 7" id="KW-0067">ATP-binding</keyword>
<dbReference type="GO" id="GO:0005634">
    <property type="term" value="C:nucleus"/>
    <property type="evidence" value="ECO:0007669"/>
    <property type="project" value="TreeGrafter"/>
</dbReference>
<dbReference type="PANTHER" id="PTHR24342">
    <property type="entry name" value="SERINE/THREONINE-PROTEIN KINASE 17"/>
    <property type="match status" value="1"/>
</dbReference>
<name>A0A401S5T9_CHIPU</name>
<dbReference type="OrthoDB" id="10260894at2759"/>
<feature type="binding site" evidence="7">
    <location>
        <position position="423"/>
    </location>
    <ligand>
        <name>ATP</name>
        <dbReference type="ChEBI" id="CHEBI:30616"/>
    </ligand>
</feature>
<evidence type="ECO:0000256" key="3">
    <source>
        <dbReference type="ARBA" id="ARBA00022679"/>
    </source>
</evidence>
<evidence type="ECO:0000259" key="9">
    <source>
        <dbReference type="PROSITE" id="PS50011"/>
    </source>
</evidence>
<dbReference type="PROSITE" id="PS00108">
    <property type="entry name" value="PROTEIN_KINASE_ST"/>
    <property type="match status" value="1"/>
</dbReference>
<keyword evidence="4 7" id="KW-0547">Nucleotide-binding</keyword>